<protein>
    <submittedName>
        <fullName evidence="1">Uncharacterized protein</fullName>
    </submittedName>
</protein>
<dbReference type="Proteomes" id="UP000295344">
    <property type="component" value="Unassembled WGS sequence"/>
</dbReference>
<evidence type="ECO:0000313" key="2">
    <source>
        <dbReference type="Proteomes" id="UP000295344"/>
    </source>
</evidence>
<gene>
    <name evidence="1" type="ORF">CLV52_3038</name>
</gene>
<evidence type="ECO:0000313" key="1">
    <source>
        <dbReference type="EMBL" id="TDS75927.1"/>
    </source>
</evidence>
<accession>A0A4R7FGW9</accession>
<comment type="caution">
    <text evidence="1">The sequence shown here is derived from an EMBL/GenBank/DDBJ whole genome shotgun (WGS) entry which is preliminary data.</text>
</comment>
<sequence length="73" mass="7908">MFIARDAAKERQVEAVPAEVMSASVGESIIWGYRGSEDLWRVGHRYRLVGSVPPEGAEDAVPALLLLRVSGNA</sequence>
<organism evidence="1 2">
    <name type="scientific">Amnibacterium kyonggiense</name>
    <dbReference type="NCBI Taxonomy" id="595671"/>
    <lineage>
        <taxon>Bacteria</taxon>
        <taxon>Bacillati</taxon>
        <taxon>Actinomycetota</taxon>
        <taxon>Actinomycetes</taxon>
        <taxon>Micrococcales</taxon>
        <taxon>Microbacteriaceae</taxon>
        <taxon>Amnibacterium</taxon>
    </lineage>
</organism>
<dbReference type="AlphaFoldDB" id="A0A4R7FGW9"/>
<proteinExistence type="predicted"/>
<keyword evidence="2" id="KW-1185">Reference proteome</keyword>
<name>A0A4R7FGW9_9MICO</name>
<reference evidence="1 2" key="1">
    <citation type="submission" date="2019-03" db="EMBL/GenBank/DDBJ databases">
        <title>Genomic Encyclopedia of Archaeal and Bacterial Type Strains, Phase II (KMG-II): from individual species to whole genera.</title>
        <authorList>
            <person name="Goeker M."/>
        </authorList>
    </citation>
    <scope>NUCLEOTIDE SEQUENCE [LARGE SCALE GENOMIC DNA]</scope>
    <source>
        <strain evidence="1 2">DSM 24782</strain>
    </source>
</reference>
<dbReference type="EMBL" id="SOAM01000003">
    <property type="protein sequence ID" value="TDS75927.1"/>
    <property type="molecule type" value="Genomic_DNA"/>
</dbReference>